<dbReference type="Proteomes" id="UP000826462">
    <property type="component" value="Chromosome 2"/>
</dbReference>
<evidence type="ECO:0000313" key="4">
    <source>
        <dbReference type="Proteomes" id="UP000826462"/>
    </source>
</evidence>
<dbReference type="PRINTS" id="PR00359">
    <property type="entry name" value="BP450"/>
</dbReference>
<evidence type="ECO:0000256" key="1">
    <source>
        <dbReference type="ARBA" id="ARBA00010617"/>
    </source>
</evidence>
<keyword evidence="2" id="KW-0408">Iron</keyword>
<keyword evidence="2" id="KW-0479">Metal-binding</keyword>
<accession>A0ABX8URB6</accession>
<dbReference type="InterPro" id="IPR001128">
    <property type="entry name" value="Cyt_P450"/>
</dbReference>
<gene>
    <name evidence="3" type="ORF">KZJ38_30935</name>
</gene>
<dbReference type="InterPro" id="IPR002397">
    <property type="entry name" value="Cyt_P450_B"/>
</dbReference>
<comment type="similarity">
    <text evidence="1 2">Belongs to the cytochrome P450 family.</text>
</comment>
<sequence>MKLADLTTPEFLDNPYPFYEKLRAEGPLVRIGPKAVITGRYDVIEAILHDRRFGKNYPESIRMRYGDDAMHMRLFQGFSRMFLVMNPPSHTRQRALIVKAFDARHVDAMKDVSHRIAHELIGAFEKAGTANLMAQFAFPLPLRMIGQMLDIPAEDTTQLGEAVSAIAKVIDVAPMNADDLGRACAGYEDLEHYFHCVVEARRRRPGNDLISMLLAVEEEGETLSQDDIVSNTILLLLAGHETTSNMIGNALIALHRHPEQLALLKREPSLMPAAVLECMRYDGSAQTTIRSALEDVEIAGVDVPCGTSVLLMFGSANRDPAQYADPDLLDIERNEARLQSFGSGIHHCLGYRMALVQLETALGALLERLPGLELTGLDNLNWNRRGNLRGVTSLVARW</sequence>
<dbReference type="Gene3D" id="1.10.630.10">
    <property type="entry name" value="Cytochrome P450"/>
    <property type="match status" value="1"/>
</dbReference>
<keyword evidence="2" id="KW-0503">Monooxygenase</keyword>
<proteinExistence type="inferred from homology"/>
<dbReference type="PANTHER" id="PTHR46696">
    <property type="entry name" value="P450, PUTATIVE (EUROFUNG)-RELATED"/>
    <property type="match status" value="1"/>
</dbReference>
<keyword evidence="2" id="KW-0560">Oxidoreductase</keyword>
<dbReference type="InterPro" id="IPR017972">
    <property type="entry name" value="Cyt_P450_CS"/>
</dbReference>
<organism evidence="3 4">
    <name type="scientific">Paraburkholderia edwinii</name>
    <dbReference type="NCBI Taxonomy" id="2861782"/>
    <lineage>
        <taxon>Bacteria</taxon>
        <taxon>Pseudomonadati</taxon>
        <taxon>Pseudomonadota</taxon>
        <taxon>Betaproteobacteria</taxon>
        <taxon>Burkholderiales</taxon>
        <taxon>Burkholderiaceae</taxon>
        <taxon>Paraburkholderia</taxon>
    </lineage>
</organism>
<dbReference type="InterPro" id="IPR036396">
    <property type="entry name" value="Cyt_P450_sf"/>
</dbReference>
<dbReference type="RefSeq" id="WP_219800864.1">
    <property type="nucleotide sequence ID" value="NZ_CP080096.1"/>
</dbReference>
<evidence type="ECO:0000256" key="2">
    <source>
        <dbReference type="RuleBase" id="RU000461"/>
    </source>
</evidence>
<dbReference type="PROSITE" id="PS00086">
    <property type="entry name" value="CYTOCHROME_P450"/>
    <property type="match status" value="1"/>
</dbReference>
<name>A0ABX8URB6_9BURK</name>
<reference evidence="3 4" key="1">
    <citation type="submission" date="2021-07" db="EMBL/GenBank/DDBJ databases">
        <title>Paraburkholderia edwinii protects Aspergillus sp. from phenazines by acting as a toxin sponge.</title>
        <authorList>
            <person name="Dahlstrom K.M."/>
            <person name="Newman D.K."/>
        </authorList>
    </citation>
    <scope>NUCLEOTIDE SEQUENCE [LARGE SCALE GENOMIC DNA]</scope>
    <source>
        <strain evidence="3 4">Pe01</strain>
    </source>
</reference>
<keyword evidence="2" id="KW-0349">Heme</keyword>
<dbReference type="EMBL" id="CP080096">
    <property type="protein sequence ID" value="QYD71434.1"/>
    <property type="molecule type" value="Genomic_DNA"/>
</dbReference>
<keyword evidence="4" id="KW-1185">Reference proteome</keyword>
<dbReference type="CDD" id="cd20625">
    <property type="entry name" value="CYP164-like"/>
    <property type="match status" value="1"/>
</dbReference>
<protein>
    <submittedName>
        <fullName evidence="3">Cytochrome P450</fullName>
    </submittedName>
</protein>
<dbReference type="PANTHER" id="PTHR46696:SF1">
    <property type="entry name" value="CYTOCHROME P450 YJIB-RELATED"/>
    <property type="match status" value="1"/>
</dbReference>
<evidence type="ECO:0000313" key="3">
    <source>
        <dbReference type="EMBL" id="QYD71434.1"/>
    </source>
</evidence>
<dbReference type="Pfam" id="PF00067">
    <property type="entry name" value="p450"/>
    <property type="match status" value="1"/>
</dbReference>
<dbReference type="SUPFAM" id="SSF48264">
    <property type="entry name" value="Cytochrome P450"/>
    <property type="match status" value="1"/>
</dbReference>